<dbReference type="PROSITE" id="PS00086">
    <property type="entry name" value="CYTOCHROME_P450"/>
    <property type="match status" value="1"/>
</dbReference>
<dbReference type="PRINTS" id="PR00463">
    <property type="entry name" value="EP450I"/>
</dbReference>
<dbReference type="GO" id="GO:0005789">
    <property type="term" value="C:endoplasmic reticulum membrane"/>
    <property type="evidence" value="ECO:0007669"/>
    <property type="project" value="UniProtKB-SubCell"/>
</dbReference>
<evidence type="ECO:0000256" key="5">
    <source>
        <dbReference type="ARBA" id="ARBA00010617"/>
    </source>
</evidence>
<dbReference type="FunFam" id="1.10.630.10:FF:000238">
    <property type="entry name" value="Cytochrome P450 2A6"/>
    <property type="match status" value="1"/>
</dbReference>
<dbReference type="EMBL" id="OD568504">
    <property type="protein sequence ID" value="CAD7447045.1"/>
    <property type="molecule type" value="Genomic_DNA"/>
</dbReference>
<sequence length="453" mass="51682">MLQGMVFTDGDIWRETRRFTLRHLREMGMGKHSMEEQILEEIRALMKDAKRMAGDDWSKPVPVHDHHCCFRSKYHTATRRRLQSKMEEVASHSQGLANLETSVVASLELSGIWSVKPVAQMAAFSSEDETGNNIRRPCSCREKNNLFERDDPRMSELMKLVKKLTMGIHPSRGLASSFPILLRVFPWLTEYPAFKVIRDEIRQYCQDMINDHKKKLDENNASDFLDAYLIEMKKHGETSTFNTRQLIGVVNDLFIAGSDTTTGALAYGILNMVLNPNIQNKIQDEIDAVVGSERLPSSDDRIKMPYIDATINEILRFANVVPLAVPHSVLISDKDVTFKGYNIPQGTRIIINLFDLHMDRKYWGDPDNFRPERFLESSGTVRKDEALLPFGKGKRSCVGESLARTNLFITFTSLLQNFALRLPEGVPRPSTEPEGELTFTTKPFSILMKPRNL</sequence>
<evidence type="ECO:0000256" key="9">
    <source>
        <dbReference type="ARBA" id="ARBA00022848"/>
    </source>
</evidence>
<dbReference type="GO" id="GO:0006805">
    <property type="term" value="P:xenobiotic metabolic process"/>
    <property type="evidence" value="ECO:0007669"/>
    <property type="project" value="TreeGrafter"/>
</dbReference>
<evidence type="ECO:0000256" key="1">
    <source>
        <dbReference type="ARBA" id="ARBA00001971"/>
    </source>
</evidence>
<comment type="similarity">
    <text evidence="5 15">Belongs to the cytochrome P450 family.</text>
</comment>
<keyword evidence="6 14" id="KW-0349">Heme</keyword>
<evidence type="ECO:0000256" key="13">
    <source>
        <dbReference type="ARBA" id="ARBA00023136"/>
    </source>
</evidence>
<name>A0A7R9F514_9NEOP</name>
<dbReference type="GO" id="GO:0020037">
    <property type="term" value="F:heme binding"/>
    <property type="evidence" value="ECO:0007669"/>
    <property type="project" value="InterPro"/>
</dbReference>
<evidence type="ECO:0000256" key="11">
    <source>
        <dbReference type="ARBA" id="ARBA00023004"/>
    </source>
</evidence>
<feature type="binding site" description="axial binding residue" evidence="14">
    <location>
        <position position="397"/>
    </location>
    <ligand>
        <name>heme</name>
        <dbReference type="ChEBI" id="CHEBI:30413"/>
    </ligand>
    <ligandPart>
        <name>Fe</name>
        <dbReference type="ChEBI" id="CHEBI:18248"/>
    </ligandPart>
</feature>
<dbReference type="AlphaFoldDB" id="A0A7R9F514"/>
<keyword evidence="11 14" id="KW-0408">Iron</keyword>
<evidence type="ECO:0000256" key="6">
    <source>
        <dbReference type="ARBA" id="ARBA00022617"/>
    </source>
</evidence>
<keyword evidence="8" id="KW-0256">Endoplasmic reticulum</keyword>
<keyword evidence="7 14" id="KW-0479">Metal-binding</keyword>
<dbReference type="GO" id="GO:0006082">
    <property type="term" value="P:organic acid metabolic process"/>
    <property type="evidence" value="ECO:0007669"/>
    <property type="project" value="TreeGrafter"/>
</dbReference>
<evidence type="ECO:0000256" key="10">
    <source>
        <dbReference type="ARBA" id="ARBA00023002"/>
    </source>
</evidence>
<dbReference type="Pfam" id="PF00067">
    <property type="entry name" value="p450"/>
    <property type="match status" value="1"/>
</dbReference>
<comment type="function">
    <text evidence="2">May be involved in the metabolism of insect hormones and in the breakdown of synthetic insecticides.</text>
</comment>
<protein>
    <recommendedName>
        <fullName evidence="17">Cytochrome P450</fullName>
    </recommendedName>
</protein>
<evidence type="ECO:0000256" key="8">
    <source>
        <dbReference type="ARBA" id="ARBA00022824"/>
    </source>
</evidence>
<dbReference type="Gene3D" id="1.10.630.10">
    <property type="entry name" value="Cytochrome P450"/>
    <property type="match status" value="2"/>
</dbReference>
<dbReference type="SUPFAM" id="SSF48264">
    <property type="entry name" value="Cytochrome P450"/>
    <property type="match status" value="2"/>
</dbReference>
<keyword evidence="9" id="KW-0492">Microsome</keyword>
<accession>A0A7R9F514</accession>
<reference evidence="16" key="1">
    <citation type="submission" date="2020-11" db="EMBL/GenBank/DDBJ databases">
        <authorList>
            <person name="Tran Van P."/>
        </authorList>
    </citation>
    <scope>NUCLEOTIDE SEQUENCE</scope>
</reference>
<dbReference type="InterPro" id="IPR036396">
    <property type="entry name" value="Cyt_P450_sf"/>
</dbReference>
<evidence type="ECO:0000256" key="14">
    <source>
        <dbReference type="PIRSR" id="PIRSR602401-1"/>
    </source>
</evidence>
<dbReference type="PRINTS" id="PR00385">
    <property type="entry name" value="P450"/>
</dbReference>
<dbReference type="GO" id="GO:0005506">
    <property type="term" value="F:iron ion binding"/>
    <property type="evidence" value="ECO:0007669"/>
    <property type="project" value="InterPro"/>
</dbReference>
<evidence type="ECO:0000256" key="2">
    <source>
        <dbReference type="ARBA" id="ARBA00003690"/>
    </source>
</evidence>
<dbReference type="PANTHER" id="PTHR24300">
    <property type="entry name" value="CYTOCHROME P450 508A4-RELATED"/>
    <property type="match status" value="1"/>
</dbReference>
<gene>
    <name evidence="16" type="ORF">TBIB3V08_LOCUS9362</name>
</gene>
<evidence type="ECO:0000256" key="4">
    <source>
        <dbReference type="ARBA" id="ARBA00004406"/>
    </source>
</evidence>
<dbReference type="InterPro" id="IPR001128">
    <property type="entry name" value="Cyt_P450"/>
</dbReference>
<comment type="cofactor">
    <cofactor evidence="1 14">
        <name>heme</name>
        <dbReference type="ChEBI" id="CHEBI:30413"/>
    </cofactor>
</comment>
<dbReference type="GO" id="GO:0016712">
    <property type="term" value="F:oxidoreductase activity, acting on paired donors, with incorporation or reduction of molecular oxygen, reduced flavin or flavoprotein as one donor, and incorporation of one atom of oxygen"/>
    <property type="evidence" value="ECO:0007669"/>
    <property type="project" value="TreeGrafter"/>
</dbReference>
<keyword evidence="13" id="KW-0472">Membrane</keyword>
<evidence type="ECO:0000256" key="3">
    <source>
        <dbReference type="ARBA" id="ARBA00004174"/>
    </source>
</evidence>
<evidence type="ECO:0008006" key="17">
    <source>
        <dbReference type="Google" id="ProtNLM"/>
    </source>
</evidence>
<dbReference type="InterPro" id="IPR050182">
    <property type="entry name" value="Cytochrome_P450_fam2"/>
</dbReference>
<evidence type="ECO:0000256" key="7">
    <source>
        <dbReference type="ARBA" id="ARBA00022723"/>
    </source>
</evidence>
<evidence type="ECO:0000256" key="12">
    <source>
        <dbReference type="ARBA" id="ARBA00023033"/>
    </source>
</evidence>
<dbReference type="InterPro" id="IPR002401">
    <property type="entry name" value="Cyt_P450_E_grp-I"/>
</dbReference>
<dbReference type="GO" id="GO:0008395">
    <property type="term" value="F:steroid hydroxylase activity"/>
    <property type="evidence" value="ECO:0007669"/>
    <property type="project" value="TreeGrafter"/>
</dbReference>
<dbReference type="InterPro" id="IPR017972">
    <property type="entry name" value="Cyt_P450_CS"/>
</dbReference>
<evidence type="ECO:0000313" key="16">
    <source>
        <dbReference type="EMBL" id="CAD7447045.1"/>
    </source>
</evidence>
<dbReference type="PANTHER" id="PTHR24300:SF403">
    <property type="entry name" value="CYTOCHROME P450 306A1"/>
    <property type="match status" value="1"/>
</dbReference>
<proteinExistence type="inferred from homology"/>
<comment type="subcellular location">
    <subcellularLocation>
        <location evidence="4">Endoplasmic reticulum membrane</location>
        <topology evidence="4">Peripheral membrane protein</topology>
    </subcellularLocation>
    <subcellularLocation>
        <location evidence="3">Microsome membrane</location>
        <topology evidence="3">Peripheral membrane protein</topology>
    </subcellularLocation>
</comment>
<keyword evidence="12 15" id="KW-0503">Monooxygenase</keyword>
<keyword evidence="10 15" id="KW-0560">Oxidoreductase</keyword>
<organism evidence="16">
    <name type="scientific">Timema bartmani</name>
    <dbReference type="NCBI Taxonomy" id="61472"/>
    <lineage>
        <taxon>Eukaryota</taxon>
        <taxon>Metazoa</taxon>
        <taxon>Ecdysozoa</taxon>
        <taxon>Arthropoda</taxon>
        <taxon>Hexapoda</taxon>
        <taxon>Insecta</taxon>
        <taxon>Pterygota</taxon>
        <taxon>Neoptera</taxon>
        <taxon>Polyneoptera</taxon>
        <taxon>Phasmatodea</taxon>
        <taxon>Timematodea</taxon>
        <taxon>Timematoidea</taxon>
        <taxon>Timematidae</taxon>
        <taxon>Timema</taxon>
    </lineage>
</organism>
<evidence type="ECO:0000256" key="15">
    <source>
        <dbReference type="RuleBase" id="RU000461"/>
    </source>
</evidence>